<dbReference type="PANTHER" id="PTHR48109:SF4">
    <property type="entry name" value="DIHYDROOROTATE DEHYDROGENASE (QUINONE), MITOCHONDRIAL"/>
    <property type="match status" value="1"/>
</dbReference>
<dbReference type="GO" id="GO:0044205">
    <property type="term" value="P:'de novo' UMP biosynthetic process"/>
    <property type="evidence" value="ECO:0007669"/>
    <property type="project" value="UniProtKB-UniPathway"/>
</dbReference>
<keyword evidence="9" id="KW-0560">Oxidoreductase</keyword>
<dbReference type="InterPro" id="IPR001295">
    <property type="entry name" value="Dihydroorotate_DH_CS"/>
</dbReference>
<evidence type="ECO:0000256" key="4">
    <source>
        <dbReference type="ARBA" id="ARBA00005359"/>
    </source>
</evidence>
<feature type="transmembrane region" description="Helical" evidence="13">
    <location>
        <begin position="62"/>
        <end position="79"/>
    </location>
</feature>
<evidence type="ECO:0000256" key="5">
    <source>
        <dbReference type="ARBA" id="ARBA00012791"/>
    </source>
</evidence>
<comment type="cofactor">
    <cofactor evidence="1">
        <name>FMN</name>
        <dbReference type="ChEBI" id="CHEBI:58210"/>
    </cofactor>
</comment>
<evidence type="ECO:0000313" key="15">
    <source>
        <dbReference type="EMBL" id="QKX60630.1"/>
    </source>
</evidence>
<dbReference type="InterPro" id="IPR005720">
    <property type="entry name" value="Dihydroorotate_DH_cat"/>
</dbReference>
<dbReference type="SUPFAM" id="SSF51395">
    <property type="entry name" value="FMN-linked oxidoreductases"/>
    <property type="match status" value="1"/>
</dbReference>
<gene>
    <name evidence="15" type="ORF">TRUGW13939_07776</name>
</gene>
<dbReference type="CDD" id="cd04738">
    <property type="entry name" value="DHOD_2_like"/>
    <property type="match status" value="1"/>
</dbReference>
<dbReference type="UniPathway" id="UPA00070">
    <property type="reaction ID" value="UER00946"/>
</dbReference>
<evidence type="ECO:0000256" key="12">
    <source>
        <dbReference type="ARBA" id="ARBA00048639"/>
    </source>
</evidence>
<dbReference type="Pfam" id="PF01180">
    <property type="entry name" value="DHO_dh"/>
    <property type="match status" value="1"/>
</dbReference>
<evidence type="ECO:0000313" key="16">
    <source>
        <dbReference type="Proteomes" id="UP000509510"/>
    </source>
</evidence>
<keyword evidence="8" id="KW-0288">FMN</keyword>
<comment type="catalytic activity">
    <reaction evidence="12">
        <text>(S)-dihydroorotate + a quinone = orotate + a quinol</text>
        <dbReference type="Rhea" id="RHEA:30187"/>
        <dbReference type="ChEBI" id="CHEBI:24646"/>
        <dbReference type="ChEBI" id="CHEBI:30839"/>
        <dbReference type="ChEBI" id="CHEBI:30864"/>
        <dbReference type="ChEBI" id="CHEBI:132124"/>
        <dbReference type="EC" id="1.3.5.2"/>
    </reaction>
</comment>
<name>A0A7H8R2M1_TALRU</name>
<evidence type="ECO:0000256" key="2">
    <source>
        <dbReference type="ARBA" id="ARBA00004370"/>
    </source>
</evidence>
<dbReference type="GO" id="GO:0006207">
    <property type="term" value="P:'de novo' pyrimidine nucleobase biosynthetic process"/>
    <property type="evidence" value="ECO:0007669"/>
    <property type="project" value="InterPro"/>
</dbReference>
<keyword evidence="10 13" id="KW-0472">Membrane</keyword>
<keyword evidence="16" id="KW-1185">Reference proteome</keyword>
<evidence type="ECO:0000256" key="3">
    <source>
        <dbReference type="ARBA" id="ARBA00005161"/>
    </source>
</evidence>
<evidence type="ECO:0000256" key="11">
    <source>
        <dbReference type="ARBA" id="ARBA00031623"/>
    </source>
</evidence>
<dbReference type="FunFam" id="3.20.20.70:FF:000242">
    <property type="entry name" value="Dihydroorotate reductase PyrE"/>
    <property type="match status" value="1"/>
</dbReference>
<evidence type="ECO:0000256" key="6">
    <source>
        <dbReference type="ARBA" id="ARBA00017599"/>
    </source>
</evidence>
<reference evidence="16" key="1">
    <citation type="submission" date="2020-06" db="EMBL/GenBank/DDBJ databases">
        <title>A chromosome-scale genome assembly of Talaromyces rugulosus W13939.</title>
        <authorList>
            <person name="Wang B."/>
            <person name="Guo L."/>
            <person name="Ye K."/>
            <person name="Wang L."/>
        </authorList>
    </citation>
    <scope>NUCLEOTIDE SEQUENCE [LARGE SCALE GENOMIC DNA]</scope>
    <source>
        <strain evidence="16">W13939</strain>
    </source>
</reference>
<comment type="similarity">
    <text evidence="4">Belongs to the dihydroorotate dehydrogenase family. Type 2 subfamily.</text>
</comment>
<sequence length="478" mass="51257">MATRSTLRPLRLNGATFSTPSHKSQLLLRGKGSWNKRFTSTTTTAAPPTAPAKPSKSRFRKYVFRTSLALVLFGGYLYVTDTRASVHKYVAVPLVRWLYPDAEDAHHAGVDGLKELYRLGLHPRERDSPDKDGKLATEVFGYTLSNPIGISGGLDKHADIPDPLFELGPAIVEVGGTTPLPQDGNPKPRVFRVVSQSAMINRYGLNSKGADHMAKVLKERVRAFAYAHGFGDHDVAEQRVLNGEAGVPPGSLFDGKLLAVQVAKNKLTPESDIAAVAGDYVYCVDRLAPYADIVVVNVSSPNTPGLRGLQAAGPLTEILKGVVGAARKIDRKTKPFVMVKVSPDEDSDEQVDGICHAVRESGVDGVIVGNTTNRRPNPLPRGYVLPAKEQQTLTETGGYSGPQLFEGTVALVSRYKEKLAGEGAPKAIFASGGITTGQQAQAVLDAGASVAMMYTAITYGGSGTVTRVKNELREVREK</sequence>
<comment type="subcellular location">
    <subcellularLocation>
        <location evidence="2">Membrane</location>
    </subcellularLocation>
</comment>
<dbReference type="NCBIfam" id="TIGR01036">
    <property type="entry name" value="pyrD_sub2"/>
    <property type="match status" value="1"/>
</dbReference>
<dbReference type="RefSeq" id="XP_035346806.1">
    <property type="nucleotide sequence ID" value="XM_035490913.1"/>
</dbReference>
<keyword evidence="7" id="KW-0285">Flavoprotein</keyword>
<dbReference type="EMBL" id="CP055901">
    <property type="protein sequence ID" value="QKX60630.1"/>
    <property type="molecule type" value="Genomic_DNA"/>
</dbReference>
<organism evidence="15 16">
    <name type="scientific">Talaromyces rugulosus</name>
    <name type="common">Penicillium rugulosum</name>
    <dbReference type="NCBI Taxonomy" id="121627"/>
    <lineage>
        <taxon>Eukaryota</taxon>
        <taxon>Fungi</taxon>
        <taxon>Dikarya</taxon>
        <taxon>Ascomycota</taxon>
        <taxon>Pezizomycotina</taxon>
        <taxon>Eurotiomycetes</taxon>
        <taxon>Eurotiomycetidae</taxon>
        <taxon>Eurotiales</taxon>
        <taxon>Trichocomaceae</taxon>
        <taxon>Talaromyces</taxon>
        <taxon>Talaromyces sect. Islandici</taxon>
    </lineage>
</organism>
<dbReference type="InterPro" id="IPR013785">
    <property type="entry name" value="Aldolase_TIM"/>
</dbReference>
<evidence type="ECO:0000256" key="1">
    <source>
        <dbReference type="ARBA" id="ARBA00001917"/>
    </source>
</evidence>
<dbReference type="OrthoDB" id="14784at2759"/>
<accession>A0A7H8R2M1</accession>
<feature type="domain" description="Dihydroorotate dehydrogenase catalytic" evidence="14">
    <location>
        <begin position="135"/>
        <end position="474"/>
    </location>
</feature>
<evidence type="ECO:0000256" key="8">
    <source>
        <dbReference type="ARBA" id="ARBA00022643"/>
    </source>
</evidence>
<evidence type="ECO:0000256" key="7">
    <source>
        <dbReference type="ARBA" id="ARBA00022630"/>
    </source>
</evidence>
<keyword evidence="13" id="KW-1133">Transmembrane helix</keyword>
<dbReference type="GeneID" id="55995266"/>
<dbReference type="Proteomes" id="UP000509510">
    <property type="component" value="Chromosome IV"/>
</dbReference>
<proteinExistence type="inferred from homology"/>
<protein>
    <recommendedName>
        <fullName evidence="6">Dihydroorotate dehydrogenase (quinone), mitochondrial</fullName>
        <ecNumber evidence="5">1.3.5.2</ecNumber>
    </recommendedName>
    <alternativeName>
        <fullName evidence="11">Dihydroorotate oxidase</fullName>
    </alternativeName>
</protein>
<evidence type="ECO:0000256" key="13">
    <source>
        <dbReference type="SAM" id="Phobius"/>
    </source>
</evidence>
<dbReference type="InterPro" id="IPR005719">
    <property type="entry name" value="Dihydroorotate_DH_2"/>
</dbReference>
<dbReference type="GO" id="GO:0106430">
    <property type="term" value="F:dihydroorotate dehydrogenase (quinone) activity"/>
    <property type="evidence" value="ECO:0007669"/>
    <property type="project" value="UniProtKB-EC"/>
</dbReference>
<dbReference type="PROSITE" id="PS00911">
    <property type="entry name" value="DHODEHASE_1"/>
    <property type="match status" value="1"/>
</dbReference>
<evidence type="ECO:0000256" key="9">
    <source>
        <dbReference type="ARBA" id="ARBA00023002"/>
    </source>
</evidence>
<evidence type="ECO:0000256" key="10">
    <source>
        <dbReference type="ARBA" id="ARBA00023136"/>
    </source>
</evidence>
<keyword evidence="13" id="KW-0812">Transmembrane</keyword>
<comment type="pathway">
    <text evidence="3">Pyrimidine metabolism; UMP biosynthesis via de novo pathway; orotate from (S)-dihydroorotate (quinone route): step 1/1.</text>
</comment>
<evidence type="ECO:0000259" key="14">
    <source>
        <dbReference type="Pfam" id="PF01180"/>
    </source>
</evidence>
<dbReference type="EC" id="1.3.5.2" evidence="5"/>
<dbReference type="AlphaFoldDB" id="A0A7H8R2M1"/>
<dbReference type="KEGG" id="trg:TRUGW13939_07776"/>
<dbReference type="PANTHER" id="PTHR48109">
    <property type="entry name" value="DIHYDROOROTATE DEHYDROGENASE (QUINONE), MITOCHONDRIAL-RELATED"/>
    <property type="match status" value="1"/>
</dbReference>
<dbReference type="InterPro" id="IPR050074">
    <property type="entry name" value="DHO_dehydrogenase"/>
</dbReference>
<dbReference type="GO" id="GO:0005743">
    <property type="term" value="C:mitochondrial inner membrane"/>
    <property type="evidence" value="ECO:0007669"/>
    <property type="project" value="TreeGrafter"/>
</dbReference>
<dbReference type="Gene3D" id="3.20.20.70">
    <property type="entry name" value="Aldolase class I"/>
    <property type="match status" value="1"/>
</dbReference>